<proteinExistence type="inferred from homology"/>
<feature type="signal peptide" evidence="4">
    <location>
        <begin position="1"/>
        <end position="23"/>
    </location>
</feature>
<evidence type="ECO:0000256" key="4">
    <source>
        <dbReference type="SAM" id="SignalP"/>
    </source>
</evidence>
<dbReference type="PANTHER" id="PTHR46847:SF1">
    <property type="entry name" value="D-ALLOSE-BINDING PERIPLASMIC PROTEIN-RELATED"/>
    <property type="match status" value="1"/>
</dbReference>
<protein>
    <submittedName>
        <fullName evidence="6">Ribose transport system substrate-binding protein</fullName>
    </submittedName>
</protein>
<evidence type="ECO:0000313" key="6">
    <source>
        <dbReference type="EMBL" id="SDB23717.1"/>
    </source>
</evidence>
<dbReference type="PANTHER" id="PTHR46847">
    <property type="entry name" value="D-ALLOSE-BINDING PERIPLASMIC PROTEIN-RELATED"/>
    <property type="match status" value="1"/>
</dbReference>
<comment type="similarity">
    <text evidence="2">Belongs to the bacterial solute-binding protein 2 family.</text>
</comment>
<dbReference type="GO" id="GO:0030313">
    <property type="term" value="C:cell envelope"/>
    <property type="evidence" value="ECO:0007669"/>
    <property type="project" value="UniProtKB-SubCell"/>
</dbReference>
<dbReference type="SUPFAM" id="SSF53822">
    <property type="entry name" value="Periplasmic binding protein-like I"/>
    <property type="match status" value="1"/>
</dbReference>
<evidence type="ECO:0000259" key="5">
    <source>
        <dbReference type="Pfam" id="PF13407"/>
    </source>
</evidence>
<comment type="subcellular location">
    <subcellularLocation>
        <location evidence="1">Cell envelope</location>
    </subcellularLocation>
</comment>
<dbReference type="OrthoDB" id="9147297at2"/>
<evidence type="ECO:0000313" key="7">
    <source>
        <dbReference type="Proteomes" id="UP000199071"/>
    </source>
</evidence>
<dbReference type="InterPro" id="IPR028082">
    <property type="entry name" value="Peripla_BP_I"/>
</dbReference>
<evidence type="ECO:0000256" key="2">
    <source>
        <dbReference type="ARBA" id="ARBA00007639"/>
    </source>
</evidence>
<feature type="chain" id="PRO_5011717974" evidence="4">
    <location>
        <begin position="24"/>
        <end position="375"/>
    </location>
</feature>
<gene>
    <name evidence="6" type="ORF">SAMN02982931_01816</name>
</gene>
<dbReference type="Proteomes" id="UP000199071">
    <property type="component" value="Unassembled WGS sequence"/>
</dbReference>
<dbReference type="EMBL" id="FMXQ01000003">
    <property type="protein sequence ID" value="SDB23717.1"/>
    <property type="molecule type" value="Genomic_DNA"/>
</dbReference>
<keyword evidence="3 4" id="KW-0732">Signal</keyword>
<dbReference type="STRING" id="665467.SAMN02982931_01816"/>
<keyword evidence="7" id="KW-1185">Reference proteome</keyword>
<organism evidence="6 7">
    <name type="scientific">Bauldia litoralis</name>
    <dbReference type="NCBI Taxonomy" id="665467"/>
    <lineage>
        <taxon>Bacteria</taxon>
        <taxon>Pseudomonadati</taxon>
        <taxon>Pseudomonadota</taxon>
        <taxon>Alphaproteobacteria</taxon>
        <taxon>Hyphomicrobiales</taxon>
        <taxon>Kaistiaceae</taxon>
        <taxon>Bauldia</taxon>
    </lineage>
</organism>
<sequence length="375" mass="40095">MAMKNILIAAGVSVGLMSGAAMAAGPEIVSGPGADPQCFVPWSADTKYFQWPKKEGPYRIAVVNGFVANVWRIQMIQTAKAYAELPEIAEHLKEFKVVSVGTDMAAQLGAVEDFINQGFDAVLIDPNTPKGWDRVIRLADQKGTVLIAFDNQVETDKMAGVAQDQIIMGVQGGEWLVEHVGNKGKLLEIRGVAGFSADQERHDGFRSVVEADGNDFEVVEVVGNWAPGDSQKATADAIAAHGHFDGIFTQGGSNGTVQALIDAGHPFVPMAGEGENLFRIQIAEFADEGLKGFSYGQSPAQVAIALKEAIVALQGEPIPQLVKIPNPITDFTRMVAGEDYFPDLETDFFAANAFPPCGLNFTAPQLMAQTGDDQN</sequence>
<dbReference type="CDD" id="cd19998">
    <property type="entry name" value="PBP1_ABC_sugar_binding-like"/>
    <property type="match status" value="1"/>
</dbReference>
<dbReference type="Pfam" id="PF13407">
    <property type="entry name" value="Peripla_BP_4"/>
    <property type="match status" value="1"/>
</dbReference>
<dbReference type="GO" id="GO:0030246">
    <property type="term" value="F:carbohydrate binding"/>
    <property type="evidence" value="ECO:0007669"/>
    <property type="project" value="UniProtKB-ARBA"/>
</dbReference>
<accession>A0A1G6BT36</accession>
<feature type="domain" description="Periplasmic binding protein" evidence="5">
    <location>
        <begin position="60"/>
        <end position="316"/>
    </location>
</feature>
<name>A0A1G6BT36_9HYPH</name>
<dbReference type="InterPro" id="IPR025997">
    <property type="entry name" value="SBP_2_dom"/>
</dbReference>
<evidence type="ECO:0000256" key="3">
    <source>
        <dbReference type="ARBA" id="ARBA00022729"/>
    </source>
</evidence>
<reference evidence="6 7" key="1">
    <citation type="submission" date="2016-10" db="EMBL/GenBank/DDBJ databases">
        <authorList>
            <person name="de Groot N.N."/>
        </authorList>
    </citation>
    <scope>NUCLEOTIDE SEQUENCE [LARGE SCALE GENOMIC DNA]</scope>
    <source>
        <strain evidence="6 7">ATCC 35022</strain>
    </source>
</reference>
<dbReference type="Gene3D" id="3.40.50.2300">
    <property type="match status" value="2"/>
</dbReference>
<dbReference type="AlphaFoldDB" id="A0A1G6BT36"/>
<evidence type="ECO:0000256" key="1">
    <source>
        <dbReference type="ARBA" id="ARBA00004196"/>
    </source>
</evidence>